<accession>A0A3Q0JKW2</accession>
<sequence length="90" mass="9666">MNASSIEPSSESSFHILPEHSHIVFHCLAPRGRPTPKVSWSGGPQHSSLSSHDGKLTIKDASISRHGGNYSCVAENLAGSKRVEFTLIVT</sequence>
<dbReference type="Gene3D" id="2.60.40.10">
    <property type="entry name" value="Immunoglobulins"/>
    <property type="match status" value="1"/>
</dbReference>
<feature type="region of interest" description="Disordered" evidence="1">
    <location>
        <begin position="35"/>
        <end position="55"/>
    </location>
</feature>
<dbReference type="Proteomes" id="UP000079169">
    <property type="component" value="Unplaced"/>
</dbReference>
<dbReference type="InterPro" id="IPR013783">
    <property type="entry name" value="Ig-like_fold"/>
</dbReference>
<organism evidence="3 4">
    <name type="scientific">Diaphorina citri</name>
    <name type="common">Asian citrus psyllid</name>
    <dbReference type="NCBI Taxonomy" id="121845"/>
    <lineage>
        <taxon>Eukaryota</taxon>
        <taxon>Metazoa</taxon>
        <taxon>Ecdysozoa</taxon>
        <taxon>Arthropoda</taxon>
        <taxon>Hexapoda</taxon>
        <taxon>Insecta</taxon>
        <taxon>Pterygota</taxon>
        <taxon>Neoptera</taxon>
        <taxon>Paraneoptera</taxon>
        <taxon>Hemiptera</taxon>
        <taxon>Sternorrhyncha</taxon>
        <taxon>Psylloidea</taxon>
        <taxon>Psyllidae</taxon>
        <taxon>Diaphorininae</taxon>
        <taxon>Diaphorina</taxon>
    </lineage>
</organism>
<dbReference type="Pfam" id="PF13927">
    <property type="entry name" value="Ig_3"/>
    <property type="match status" value="1"/>
</dbReference>
<dbReference type="RefSeq" id="XP_026687758.1">
    <property type="nucleotide sequence ID" value="XM_026831957.1"/>
</dbReference>
<dbReference type="GeneID" id="113472279"/>
<dbReference type="InterPro" id="IPR007110">
    <property type="entry name" value="Ig-like_dom"/>
</dbReference>
<dbReference type="InterPro" id="IPR003599">
    <property type="entry name" value="Ig_sub"/>
</dbReference>
<feature type="domain" description="Ig-like" evidence="2">
    <location>
        <begin position="8"/>
        <end position="90"/>
    </location>
</feature>
<dbReference type="KEGG" id="dci:113472279"/>
<name>A0A3Q0JKW2_DIACI</name>
<dbReference type="SUPFAM" id="SSF48726">
    <property type="entry name" value="Immunoglobulin"/>
    <property type="match status" value="1"/>
</dbReference>
<feature type="non-terminal residue" evidence="4">
    <location>
        <position position="90"/>
    </location>
</feature>
<reference evidence="4" key="1">
    <citation type="submission" date="2025-08" db="UniProtKB">
        <authorList>
            <consortium name="RefSeq"/>
        </authorList>
    </citation>
    <scope>IDENTIFICATION</scope>
</reference>
<evidence type="ECO:0000313" key="4">
    <source>
        <dbReference type="RefSeq" id="XP_026687758.1"/>
    </source>
</evidence>
<dbReference type="InterPro" id="IPR036179">
    <property type="entry name" value="Ig-like_dom_sf"/>
</dbReference>
<keyword evidence="3" id="KW-1185">Reference proteome</keyword>
<dbReference type="SMART" id="SM00408">
    <property type="entry name" value="IGc2"/>
    <property type="match status" value="1"/>
</dbReference>
<evidence type="ECO:0000256" key="1">
    <source>
        <dbReference type="SAM" id="MobiDB-lite"/>
    </source>
</evidence>
<dbReference type="AlphaFoldDB" id="A0A3Q0JKW2"/>
<dbReference type="PaxDb" id="121845-A0A3Q0JKW2"/>
<proteinExistence type="predicted"/>
<evidence type="ECO:0000259" key="2">
    <source>
        <dbReference type="PROSITE" id="PS50835"/>
    </source>
</evidence>
<feature type="compositionally biased region" description="Polar residues" evidence="1">
    <location>
        <begin position="42"/>
        <end position="51"/>
    </location>
</feature>
<evidence type="ECO:0000313" key="3">
    <source>
        <dbReference type="Proteomes" id="UP000079169"/>
    </source>
</evidence>
<dbReference type="InterPro" id="IPR003598">
    <property type="entry name" value="Ig_sub2"/>
</dbReference>
<dbReference type="PROSITE" id="PS50835">
    <property type="entry name" value="IG_LIKE"/>
    <property type="match status" value="1"/>
</dbReference>
<protein>
    <submittedName>
        <fullName evidence="4">Tyrosine-protein kinase-like otk</fullName>
    </submittedName>
</protein>
<dbReference type="SMART" id="SM00409">
    <property type="entry name" value="IG"/>
    <property type="match status" value="1"/>
</dbReference>
<gene>
    <name evidence="4" type="primary">LOC113472279</name>
</gene>